<dbReference type="CDD" id="cd00144">
    <property type="entry name" value="MPP_PPP_family"/>
    <property type="match status" value="1"/>
</dbReference>
<sequence>MPYRDAHSHRPLIDLIPDHSLDASDEEDAFYAHDEGDYLLHPKWRAMINRTTNRIPRRIQRYFVIYLLFAVVLLVSWRIYLGPQYAVYRKELAQMDSEPKEAFGKNVRPEFKGMTQVEQLSQKLLPTGNGRLVVVGDVHGCKEELEQLLKKVDFREGKDHLILTGDIIAKGPDSPGVVSLAHRLHASCVRGNHEDKLLLSLAETASHPNPAIPGPNESPSRTPDFLDEESFSHGDYEVRKLAKSFSHDQISWLQKCPVILRVGKLGDLGEVVVVHAGLVPDISLENQDPFHVMNMRTIDLKTRLPSENRDGTPWEKFWNHQQKKKPAHERTTVIYGHDRKRGKNIQKYSMGLDSGCVSGGHLTAMVIDADGKHKFVEVKCKGYVD</sequence>
<accession>A0A6A6IG94</accession>
<dbReference type="Gene3D" id="3.60.21.10">
    <property type="match status" value="1"/>
</dbReference>
<dbReference type="GO" id="GO:0016791">
    <property type="term" value="F:phosphatase activity"/>
    <property type="evidence" value="ECO:0007669"/>
    <property type="project" value="TreeGrafter"/>
</dbReference>
<gene>
    <name evidence="3" type="ORF">BU26DRAFT_520239</name>
</gene>
<dbReference type="RefSeq" id="XP_033683564.1">
    <property type="nucleotide sequence ID" value="XM_033829250.1"/>
</dbReference>
<keyword evidence="1" id="KW-1133">Transmembrane helix</keyword>
<evidence type="ECO:0000256" key="1">
    <source>
        <dbReference type="SAM" id="Phobius"/>
    </source>
</evidence>
<feature type="transmembrane region" description="Helical" evidence="1">
    <location>
        <begin position="63"/>
        <end position="81"/>
    </location>
</feature>
<evidence type="ECO:0000313" key="4">
    <source>
        <dbReference type="Proteomes" id="UP000800094"/>
    </source>
</evidence>
<keyword evidence="4" id="KW-1185">Reference proteome</keyword>
<dbReference type="GO" id="GO:0005737">
    <property type="term" value="C:cytoplasm"/>
    <property type="evidence" value="ECO:0007669"/>
    <property type="project" value="TreeGrafter"/>
</dbReference>
<dbReference type="GeneID" id="54582580"/>
<organism evidence="3 4">
    <name type="scientific">Trematosphaeria pertusa</name>
    <dbReference type="NCBI Taxonomy" id="390896"/>
    <lineage>
        <taxon>Eukaryota</taxon>
        <taxon>Fungi</taxon>
        <taxon>Dikarya</taxon>
        <taxon>Ascomycota</taxon>
        <taxon>Pezizomycotina</taxon>
        <taxon>Dothideomycetes</taxon>
        <taxon>Pleosporomycetidae</taxon>
        <taxon>Pleosporales</taxon>
        <taxon>Massarineae</taxon>
        <taxon>Trematosphaeriaceae</taxon>
        <taxon>Trematosphaeria</taxon>
    </lineage>
</organism>
<dbReference type="GO" id="GO:0000298">
    <property type="term" value="F:endopolyphosphatase activity"/>
    <property type="evidence" value="ECO:0007669"/>
    <property type="project" value="TreeGrafter"/>
</dbReference>
<dbReference type="OrthoDB" id="10267127at2759"/>
<dbReference type="Proteomes" id="UP000800094">
    <property type="component" value="Unassembled WGS sequence"/>
</dbReference>
<feature type="domain" description="Calcineurin-like phosphoesterase" evidence="2">
    <location>
        <begin position="131"/>
        <end position="338"/>
    </location>
</feature>
<dbReference type="InterPro" id="IPR029052">
    <property type="entry name" value="Metallo-depent_PP-like"/>
</dbReference>
<proteinExistence type="predicted"/>
<evidence type="ECO:0000259" key="2">
    <source>
        <dbReference type="Pfam" id="PF00149"/>
    </source>
</evidence>
<dbReference type="EMBL" id="ML987196">
    <property type="protein sequence ID" value="KAF2248560.1"/>
    <property type="molecule type" value="Genomic_DNA"/>
</dbReference>
<keyword evidence="1" id="KW-0472">Membrane</keyword>
<dbReference type="AlphaFoldDB" id="A0A6A6IG94"/>
<evidence type="ECO:0000313" key="3">
    <source>
        <dbReference type="EMBL" id="KAF2248560.1"/>
    </source>
</evidence>
<dbReference type="GO" id="GO:0006798">
    <property type="term" value="P:polyphosphate catabolic process"/>
    <property type="evidence" value="ECO:0007669"/>
    <property type="project" value="TreeGrafter"/>
</dbReference>
<dbReference type="Pfam" id="PF00149">
    <property type="entry name" value="Metallophos"/>
    <property type="match status" value="1"/>
</dbReference>
<dbReference type="SUPFAM" id="SSF56300">
    <property type="entry name" value="Metallo-dependent phosphatases"/>
    <property type="match status" value="1"/>
</dbReference>
<dbReference type="InterPro" id="IPR050126">
    <property type="entry name" value="Ap4A_hydrolase"/>
</dbReference>
<reference evidence="3" key="1">
    <citation type="journal article" date="2020" name="Stud. Mycol.">
        <title>101 Dothideomycetes genomes: a test case for predicting lifestyles and emergence of pathogens.</title>
        <authorList>
            <person name="Haridas S."/>
            <person name="Albert R."/>
            <person name="Binder M."/>
            <person name="Bloem J."/>
            <person name="Labutti K."/>
            <person name="Salamov A."/>
            <person name="Andreopoulos B."/>
            <person name="Baker S."/>
            <person name="Barry K."/>
            <person name="Bills G."/>
            <person name="Bluhm B."/>
            <person name="Cannon C."/>
            <person name="Castanera R."/>
            <person name="Culley D."/>
            <person name="Daum C."/>
            <person name="Ezra D."/>
            <person name="Gonzalez J."/>
            <person name="Henrissat B."/>
            <person name="Kuo A."/>
            <person name="Liang C."/>
            <person name="Lipzen A."/>
            <person name="Lutzoni F."/>
            <person name="Magnuson J."/>
            <person name="Mondo S."/>
            <person name="Nolan M."/>
            <person name="Ohm R."/>
            <person name="Pangilinan J."/>
            <person name="Park H.-J."/>
            <person name="Ramirez L."/>
            <person name="Alfaro M."/>
            <person name="Sun H."/>
            <person name="Tritt A."/>
            <person name="Yoshinaga Y."/>
            <person name="Zwiers L.-H."/>
            <person name="Turgeon B."/>
            <person name="Goodwin S."/>
            <person name="Spatafora J."/>
            <person name="Crous P."/>
            <person name="Grigoriev I."/>
        </authorList>
    </citation>
    <scope>NUCLEOTIDE SEQUENCE</scope>
    <source>
        <strain evidence="3">CBS 122368</strain>
    </source>
</reference>
<dbReference type="InterPro" id="IPR004843">
    <property type="entry name" value="Calcineurin-like_PHP"/>
</dbReference>
<name>A0A6A6IG94_9PLEO</name>
<protein>
    <submittedName>
        <fullName evidence="3">Serine/threonine protein phosphatase</fullName>
    </submittedName>
</protein>
<dbReference type="PANTHER" id="PTHR42850">
    <property type="entry name" value="METALLOPHOSPHOESTERASE"/>
    <property type="match status" value="1"/>
</dbReference>
<dbReference type="PANTHER" id="PTHR42850:SF4">
    <property type="entry name" value="ZINC-DEPENDENT ENDOPOLYPHOSPHATASE"/>
    <property type="match status" value="1"/>
</dbReference>
<keyword evidence="1" id="KW-0812">Transmembrane</keyword>